<protein>
    <submittedName>
        <fullName evidence="1">Uncharacterized protein</fullName>
    </submittedName>
</protein>
<comment type="caution">
    <text evidence="1">The sequence shown here is derived from an EMBL/GenBank/DDBJ whole genome shotgun (WGS) entry which is preliminary data.</text>
</comment>
<evidence type="ECO:0000313" key="1">
    <source>
        <dbReference type="EMBL" id="KAJ3091804.1"/>
    </source>
</evidence>
<dbReference type="Proteomes" id="UP001211907">
    <property type="component" value="Unassembled WGS sequence"/>
</dbReference>
<keyword evidence="2" id="KW-1185">Reference proteome</keyword>
<proteinExistence type="predicted"/>
<dbReference type="AlphaFoldDB" id="A0AAD5SPM8"/>
<reference evidence="1" key="1">
    <citation type="submission" date="2020-05" db="EMBL/GenBank/DDBJ databases">
        <title>Phylogenomic resolution of chytrid fungi.</title>
        <authorList>
            <person name="Stajich J.E."/>
            <person name="Amses K."/>
            <person name="Simmons R."/>
            <person name="Seto K."/>
            <person name="Myers J."/>
            <person name="Bonds A."/>
            <person name="Quandt C.A."/>
            <person name="Barry K."/>
            <person name="Liu P."/>
            <person name="Grigoriev I."/>
            <person name="Longcore J.E."/>
            <person name="James T.Y."/>
        </authorList>
    </citation>
    <scope>NUCLEOTIDE SEQUENCE</scope>
    <source>
        <strain evidence="1">JEL0513</strain>
    </source>
</reference>
<gene>
    <name evidence="1" type="ORF">HK100_007097</name>
</gene>
<evidence type="ECO:0000313" key="2">
    <source>
        <dbReference type="Proteomes" id="UP001211907"/>
    </source>
</evidence>
<accession>A0AAD5SPM8</accession>
<sequence length="54" mass="5606">MAPGRFEQTEGIRLCSCGSDSSGGVCGVRGDIVRAFGNQICVLDNRDCDGVGQV</sequence>
<dbReference type="EMBL" id="JADGJH010003325">
    <property type="protein sequence ID" value="KAJ3091804.1"/>
    <property type="molecule type" value="Genomic_DNA"/>
</dbReference>
<organism evidence="1 2">
    <name type="scientific">Physocladia obscura</name>
    <dbReference type="NCBI Taxonomy" id="109957"/>
    <lineage>
        <taxon>Eukaryota</taxon>
        <taxon>Fungi</taxon>
        <taxon>Fungi incertae sedis</taxon>
        <taxon>Chytridiomycota</taxon>
        <taxon>Chytridiomycota incertae sedis</taxon>
        <taxon>Chytridiomycetes</taxon>
        <taxon>Chytridiales</taxon>
        <taxon>Chytriomycetaceae</taxon>
        <taxon>Physocladia</taxon>
    </lineage>
</organism>
<name>A0AAD5SPM8_9FUNG</name>